<reference evidence="3 4" key="1">
    <citation type="journal article" date="2015" name="Biotechnol. Bioeng.">
        <title>Genome sequence and phenotypic characterization of Caulobacter segnis.</title>
        <authorList>
            <person name="Patel S."/>
            <person name="Fletcher B."/>
            <person name="Scott D.C."/>
            <person name="Ely B."/>
        </authorList>
    </citation>
    <scope>NUCLEOTIDE SEQUENCE [LARGE SCALE GENOMIC DNA]</scope>
    <source>
        <strain evidence="3 4">ERI-2</strain>
    </source>
</reference>
<sequence>MLEISELYKVKGDIVINNITFKVTKGNLINIECSDQISDLLIDLILDKEVPTKGKIYIHGEDNKTYIRKNMKYIGVVFRKEGFYENMTVKSYMKFYKNMANSKVNYKEIMVKLALIDIENTKINKLTYSQKRRLSFARELLKEPKFLIFQEPILNMDRYDAKLIIQSMDQLILGGAIVVNTSVSFKDILLLGGKSYSVDENGLKEIQGEENSQEESDSGDESVYKIEKIPAKIDERMILFDPMEIDYVESEQGVSNLNIKGEKFPCMMPLTDLEKRLKHFGFFRCHRSYLVNLQRVREVVMWTRNSYSLSLDDKSKSSIPLSKGRMKELKDILNI</sequence>
<dbReference type="Pfam" id="PF04397">
    <property type="entry name" value="LytTR"/>
    <property type="match status" value="1"/>
</dbReference>
<dbReference type="Pfam" id="PF00005">
    <property type="entry name" value="ABC_tran"/>
    <property type="match status" value="1"/>
</dbReference>
<dbReference type="GO" id="GO:0005524">
    <property type="term" value="F:ATP binding"/>
    <property type="evidence" value="ECO:0007669"/>
    <property type="project" value="InterPro"/>
</dbReference>
<dbReference type="GO" id="GO:0016887">
    <property type="term" value="F:ATP hydrolysis activity"/>
    <property type="evidence" value="ECO:0007669"/>
    <property type="project" value="InterPro"/>
</dbReference>
<evidence type="ECO:0000313" key="3">
    <source>
        <dbReference type="EMBL" id="OAA83996.1"/>
    </source>
</evidence>
<dbReference type="EMBL" id="LITT01000046">
    <property type="protein sequence ID" value="OAA83996.1"/>
    <property type="molecule type" value="Genomic_DNA"/>
</dbReference>
<evidence type="ECO:0000259" key="1">
    <source>
        <dbReference type="PROSITE" id="PS50893"/>
    </source>
</evidence>
<organism evidence="3 4">
    <name type="scientific">Clostridium ljungdahlii</name>
    <dbReference type="NCBI Taxonomy" id="1538"/>
    <lineage>
        <taxon>Bacteria</taxon>
        <taxon>Bacillati</taxon>
        <taxon>Bacillota</taxon>
        <taxon>Clostridia</taxon>
        <taxon>Eubacteriales</taxon>
        <taxon>Clostridiaceae</taxon>
        <taxon>Clostridium</taxon>
    </lineage>
</organism>
<dbReference type="SUPFAM" id="SSF52540">
    <property type="entry name" value="P-loop containing nucleoside triphosphate hydrolases"/>
    <property type="match status" value="1"/>
</dbReference>
<feature type="domain" description="HTH LytTR-type" evidence="2">
    <location>
        <begin position="229"/>
        <end position="335"/>
    </location>
</feature>
<comment type="caution">
    <text evidence="3">The sequence shown here is derived from an EMBL/GenBank/DDBJ whole genome shotgun (WGS) entry which is preliminary data.</text>
</comment>
<dbReference type="AlphaFoldDB" id="A0A162KU38"/>
<dbReference type="PROSITE" id="PS50893">
    <property type="entry name" value="ABC_TRANSPORTER_2"/>
    <property type="match status" value="1"/>
</dbReference>
<evidence type="ECO:0000313" key="4">
    <source>
        <dbReference type="Proteomes" id="UP000077407"/>
    </source>
</evidence>
<dbReference type="Gene3D" id="2.40.50.1020">
    <property type="entry name" value="LytTr DNA-binding domain"/>
    <property type="match status" value="1"/>
</dbReference>
<evidence type="ECO:0000259" key="2">
    <source>
        <dbReference type="PROSITE" id="PS50930"/>
    </source>
</evidence>
<dbReference type="Gene3D" id="3.40.50.300">
    <property type="entry name" value="P-loop containing nucleotide triphosphate hydrolases"/>
    <property type="match status" value="1"/>
</dbReference>
<dbReference type="PANTHER" id="PTHR43038">
    <property type="entry name" value="ATP-BINDING CASSETTE, SUB-FAMILY H, MEMBER 1"/>
    <property type="match status" value="1"/>
</dbReference>
<dbReference type="PROSITE" id="PS50930">
    <property type="entry name" value="HTH_LYTTR"/>
    <property type="match status" value="1"/>
</dbReference>
<dbReference type="PANTHER" id="PTHR43038:SF3">
    <property type="entry name" value="ABC TRANSPORTER G FAMILY MEMBER 20 ISOFORM X1"/>
    <property type="match status" value="1"/>
</dbReference>
<feature type="domain" description="ABC transporter" evidence="1">
    <location>
        <begin position="2"/>
        <end position="226"/>
    </location>
</feature>
<gene>
    <name evidence="3" type="primary">ypdB_3</name>
    <name evidence="3" type="ORF">WY13_03125</name>
</gene>
<dbReference type="PIRSF" id="PIRSF036612">
    <property type="entry name" value="ABC_ATP_LytTR"/>
    <property type="match status" value="1"/>
</dbReference>
<dbReference type="Proteomes" id="UP000077407">
    <property type="component" value="Unassembled WGS sequence"/>
</dbReference>
<dbReference type="OrthoDB" id="9809318at2"/>
<dbReference type="PATRIC" id="fig|1538.10.peg.3151"/>
<dbReference type="InterPro" id="IPR027417">
    <property type="entry name" value="P-loop_NTPase"/>
</dbReference>
<dbReference type="InterPro" id="IPR007492">
    <property type="entry name" value="LytTR_DNA-bd_dom"/>
</dbReference>
<dbReference type="SMART" id="SM00850">
    <property type="entry name" value="LytTR"/>
    <property type="match status" value="1"/>
</dbReference>
<protein>
    <submittedName>
        <fullName evidence="3">Transcriptional regulatory protein YpdB</fullName>
    </submittedName>
</protein>
<dbReference type="InterPro" id="IPR012046">
    <property type="entry name" value="LytTR_ABC"/>
</dbReference>
<name>A0A162KU38_9CLOT</name>
<dbReference type="GO" id="GO:0003677">
    <property type="term" value="F:DNA binding"/>
    <property type="evidence" value="ECO:0007669"/>
    <property type="project" value="InterPro"/>
</dbReference>
<proteinExistence type="predicted"/>
<accession>A0A162KU38</accession>
<dbReference type="RefSeq" id="WP_063556443.1">
    <property type="nucleotide sequence ID" value="NZ_LITT01000046.1"/>
</dbReference>
<dbReference type="InterPro" id="IPR003439">
    <property type="entry name" value="ABC_transporter-like_ATP-bd"/>
</dbReference>